<sequence length="728" mass="77484">MPVPLWTGNKAEARYNVTTECNLGLHSAAATGNVGLVEYALARGQPINSVLDGVLPLHAAAAGGNERVVKLLIEHGADVNATRLPRRYSNDKGRDTSGLIVGASESTPLHFAAANGHTNIVRTLLLHGAHANRADKHGVTAEMLARQHGHDGCAEELRTWIFNKDRDLREREGPGQTDEPNGEPLHRFTSRDRVASLEGETSTRRRIHMKRSVDTALSMFKGSSSGSMEALKPPVPSSSANLSANTSTLTPPPSPMKPFGEYTFYPNSESPSPIDPGSRRPSLPQISYPSAPAVHRKTSLASRGNPRRPRSAGNGAEPESLPSGRGGAGRMLSSKYSLLNMFKKGQIDGTGSGTQPNTSTTGIPSASALSSASSVALSQPSAESSSGPSSVNLTETTPYARRSQNKSPSMHAQQLPETQDEYAYGRPLPNSRLGVISNSSRAIPVPDSRPRGLSFTSSSQSSLSPANSSRDVDRPIPTEFPFSIHEPPPMPPTSSPDIRGRGASVSSTSTTESQMNPQLSASETTSGSGSVTVTTPLLATEALVASPQSSPMPLQRQLDGDDVLQVDLERGTKAASPRLNERRTHTPLDIDLSLISSHAQAEALVQKELQDILDMPVVSTDSKTPGWTPLSARLAAYGESLELERKFRSGATPNAASPVDEGTPTNTQLHPRTATSSRGDLSAQPRRKGIDRQASLDVKHPRRREKEPKRPSTSSGTDSPSTECTYSP</sequence>
<reference evidence="5" key="1">
    <citation type="submission" date="2023-03" db="EMBL/GenBank/DDBJ databases">
        <title>Massive genome expansion in bonnet fungi (Mycena s.s.) driven by repeated elements and novel gene families across ecological guilds.</title>
        <authorList>
            <consortium name="Lawrence Berkeley National Laboratory"/>
            <person name="Harder C.B."/>
            <person name="Miyauchi S."/>
            <person name="Viragh M."/>
            <person name="Kuo A."/>
            <person name="Thoen E."/>
            <person name="Andreopoulos B."/>
            <person name="Lu D."/>
            <person name="Skrede I."/>
            <person name="Drula E."/>
            <person name="Henrissat B."/>
            <person name="Morin E."/>
            <person name="Kohler A."/>
            <person name="Barry K."/>
            <person name="LaButti K."/>
            <person name="Morin E."/>
            <person name="Salamov A."/>
            <person name="Lipzen A."/>
            <person name="Mereny Z."/>
            <person name="Hegedus B."/>
            <person name="Baldrian P."/>
            <person name="Stursova M."/>
            <person name="Weitz H."/>
            <person name="Taylor A."/>
            <person name="Grigoriev I.V."/>
            <person name="Nagy L.G."/>
            <person name="Martin F."/>
            <person name="Kauserud H."/>
        </authorList>
    </citation>
    <scope>NUCLEOTIDE SEQUENCE</scope>
    <source>
        <strain evidence="5">9144</strain>
    </source>
</reference>
<feature type="repeat" description="ANK" evidence="3">
    <location>
        <begin position="52"/>
        <end position="84"/>
    </location>
</feature>
<dbReference type="InterPro" id="IPR002110">
    <property type="entry name" value="Ankyrin_rpt"/>
</dbReference>
<evidence type="ECO:0000313" key="6">
    <source>
        <dbReference type="Proteomes" id="UP001219525"/>
    </source>
</evidence>
<dbReference type="SMART" id="SM00248">
    <property type="entry name" value="ANK"/>
    <property type="match status" value="3"/>
</dbReference>
<keyword evidence="2 3" id="KW-0040">ANK repeat</keyword>
<dbReference type="PANTHER" id="PTHR24173:SF74">
    <property type="entry name" value="ANKYRIN REPEAT DOMAIN-CONTAINING PROTEIN 16"/>
    <property type="match status" value="1"/>
</dbReference>
<keyword evidence="6" id="KW-1185">Reference proteome</keyword>
<feature type="compositionally biased region" description="Polar residues" evidence="4">
    <location>
        <begin position="663"/>
        <end position="679"/>
    </location>
</feature>
<dbReference type="Proteomes" id="UP001219525">
    <property type="component" value="Unassembled WGS sequence"/>
</dbReference>
<feature type="compositionally biased region" description="Low complexity" evidence="4">
    <location>
        <begin position="364"/>
        <end position="391"/>
    </location>
</feature>
<dbReference type="EMBL" id="JARJCW010000030">
    <property type="protein sequence ID" value="KAJ7209651.1"/>
    <property type="molecule type" value="Genomic_DNA"/>
</dbReference>
<dbReference type="PROSITE" id="PS50088">
    <property type="entry name" value="ANK_REPEAT"/>
    <property type="match status" value="2"/>
</dbReference>
<dbReference type="PANTHER" id="PTHR24173">
    <property type="entry name" value="ANKYRIN REPEAT CONTAINING"/>
    <property type="match status" value="1"/>
</dbReference>
<feature type="compositionally biased region" description="Polar residues" evidence="4">
    <location>
        <begin position="504"/>
        <end position="519"/>
    </location>
</feature>
<proteinExistence type="predicted"/>
<dbReference type="Gene3D" id="1.25.40.20">
    <property type="entry name" value="Ankyrin repeat-containing domain"/>
    <property type="match status" value="1"/>
</dbReference>
<feature type="compositionally biased region" description="Polar residues" evidence="4">
    <location>
        <begin position="353"/>
        <end position="363"/>
    </location>
</feature>
<protein>
    <recommendedName>
        <fullName evidence="7">Ankyrin repeat protein</fullName>
    </recommendedName>
</protein>
<evidence type="ECO:0000256" key="4">
    <source>
        <dbReference type="SAM" id="MobiDB-lite"/>
    </source>
</evidence>
<evidence type="ECO:0000313" key="5">
    <source>
        <dbReference type="EMBL" id="KAJ7209651.1"/>
    </source>
</evidence>
<dbReference type="AlphaFoldDB" id="A0AAD6VDF7"/>
<feature type="compositionally biased region" description="Low complexity" evidence="4">
    <location>
        <begin position="237"/>
        <end position="249"/>
    </location>
</feature>
<feature type="repeat" description="ANK" evidence="3">
    <location>
        <begin position="104"/>
        <end position="136"/>
    </location>
</feature>
<feature type="region of interest" description="Disordered" evidence="4">
    <location>
        <begin position="649"/>
        <end position="728"/>
    </location>
</feature>
<keyword evidence="1" id="KW-0677">Repeat</keyword>
<feature type="compositionally biased region" description="Low complexity" evidence="4">
    <location>
        <begin position="711"/>
        <end position="722"/>
    </location>
</feature>
<dbReference type="SUPFAM" id="SSF48403">
    <property type="entry name" value="Ankyrin repeat"/>
    <property type="match status" value="1"/>
</dbReference>
<accession>A0AAD6VDF7</accession>
<organism evidence="5 6">
    <name type="scientific">Mycena pura</name>
    <dbReference type="NCBI Taxonomy" id="153505"/>
    <lineage>
        <taxon>Eukaryota</taxon>
        <taxon>Fungi</taxon>
        <taxon>Dikarya</taxon>
        <taxon>Basidiomycota</taxon>
        <taxon>Agaricomycotina</taxon>
        <taxon>Agaricomycetes</taxon>
        <taxon>Agaricomycetidae</taxon>
        <taxon>Agaricales</taxon>
        <taxon>Marasmiineae</taxon>
        <taxon>Mycenaceae</taxon>
        <taxon>Mycena</taxon>
    </lineage>
</organism>
<feature type="compositionally biased region" description="Polar residues" evidence="4">
    <location>
        <begin position="405"/>
        <end position="417"/>
    </location>
</feature>
<feature type="compositionally biased region" description="Low complexity" evidence="4">
    <location>
        <begin position="520"/>
        <end position="531"/>
    </location>
</feature>
<feature type="non-terminal residue" evidence="5">
    <location>
        <position position="728"/>
    </location>
</feature>
<comment type="caution">
    <text evidence="5">The sequence shown here is derived from an EMBL/GenBank/DDBJ whole genome shotgun (WGS) entry which is preliminary data.</text>
</comment>
<evidence type="ECO:0008006" key="7">
    <source>
        <dbReference type="Google" id="ProtNLM"/>
    </source>
</evidence>
<gene>
    <name evidence="5" type="ORF">GGX14DRAFT_631286</name>
</gene>
<evidence type="ECO:0000256" key="3">
    <source>
        <dbReference type="PROSITE-ProRule" id="PRU00023"/>
    </source>
</evidence>
<feature type="compositionally biased region" description="Low complexity" evidence="4">
    <location>
        <begin position="454"/>
        <end position="469"/>
    </location>
</feature>
<name>A0AAD6VDF7_9AGAR</name>
<dbReference type="Pfam" id="PF12796">
    <property type="entry name" value="Ank_2"/>
    <property type="match status" value="2"/>
</dbReference>
<evidence type="ECO:0000256" key="2">
    <source>
        <dbReference type="ARBA" id="ARBA00023043"/>
    </source>
</evidence>
<dbReference type="PROSITE" id="PS50297">
    <property type="entry name" value="ANK_REP_REGION"/>
    <property type="match status" value="2"/>
</dbReference>
<feature type="compositionally biased region" description="Basic and acidic residues" evidence="4">
    <location>
        <begin position="184"/>
        <end position="195"/>
    </location>
</feature>
<feature type="region of interest" description="Disordered" evidence="4">
    <location>
        <begin position="344"/>
        <end position="531"/>
    </location>
</feature>
<dbReference type="InterPro" id="IPR036770">
    <property type="entry name" value="Ankyrin_rpt-contain_sf"/>
</dbReference>
<evidence type="ECO:0000256" key="1">
    <source>
        <dbReference type="ARBA" id="ARBA00022737"/>
    </source>
</evidence>
<feature type="region of interest" description="Disordered" evidence="4">
    <location>
        <begin position="167"/>
        <end position="332"/>
    </location>
</feature>